<dbReference type="SUPFAM" id="SSF53784">
    <property type="entry name" value="Phosphofructokinase"/>
    <property type="match status" value="1"/>
</dbReference>
<feature type="binding site" description="in other chain" evidence="9">
    <location>
        <position position="236"/>
    </location>
    <ligand>
        <name>substrate</name>
        <note>ligand shared between dimeric partners</note>
    </ligand>
</feature>
<gene>
    <name evidence="9" type="primary">pfkA</name>
    <name evidence="11" type="ORF">SRAA_2250</name>
</gene>
<dbReference type="GO" id="GO:0048029">
    <property type="term" value="F:monosaccharide binding"/>
    <property type="evidence" value="ECO:0007669"/>
    <property type="project" value="TreeGrafter"/>
</dbReference>
<dbReference type="KEGG" id="cbaa:SRAA_2250"/>
<name>A0A060NT69_9BURK</name>
<dbReference type="Gene3D" id="3.40.50.460">
    <property type="entry name" value="Phosphofructokinase domain"/>
    <property type="match status" value="1"/>
</dbReference>
<protein>
    <recommendedName>
        <fullName evidence="9">ATP-dependent 6-phosphofructokinase</fullName>
        <shortName evidence="9">ATP-PFK</shortName>
        <shortName evidence="9">Phosphofructokinase</shortName>
        <ecNumber evidence="9">2.7.1.11</ecNumber>
    </recommendedName>
    <alternativeName>
        <fullName evidence="9">Phosphohexokinase</fullName>
    </alternativeName>
</protein>
<dbReference type="EC" id="2.7.1.11" evidence="9"/>
<dbReference type="Proteomes" id="UP000067461">
    <property type="component" value="Chromosome"/>
</dbReference>
<keyword evidence="4 9" id="KW-0808">Transferase</keyword>
<dbReference type="GO" id="GO:0047334">
    <property type="term" value="F:diphosphate-fructose-6-phosphate 1-phosphotransferase activity"/>
    <property type="evidence" value="ECO:0007669"/>
    <property type="project" value="InterPro"/>
</dbReference>
<evidence type="ECO:0000259" key="10">
    <source>
        <dbReference type="Pfam" id="PF00365"/>
    </source>
</evidence>
<comment type="function">
    <text evidence="9">Catalyzes the phosphorylation of D-fructose 6-phosphate to fructose 1,6-bisphosphate by ATP, the first committing step of glycolysis.</text>
</comment>
<keyword evidence="6 9" id="KW-0418">Kinase</keyword>
<dbReference type="GO" id="GO:0005524">
    <property type="term" value="F:ATP binding"/>
    <property type="evidence" value="ECO:0007669"/>
    <property type="project" value="UniProtKB-KW"/>
</dbReference>
<evidence type="ECO:0000256" key="7">
    <source>
        <dbReference type="ARBA" id="ARBA00022842"/>
    </source>
</evidence>
<feature type="binding site" description="in other chain" evidence="9">
    <location>
        <begin position="293"/>
        <end position="296"/>
    </location>
    <ligand>
        <name>substrate</name>
        <note>ligand shared between dimeric partners</note>
    </ligand>
</feature>
<dbReference type="RefSeq" id="WP_082040113.1">
    <property type="nucleotide sequence ID" value="NZ_AP014568.1"/>
</dbReference>
<feature type="active site" description="Proton acceptor" evidence="9">
    <location>
        <position position="142"/>
    </location>
</feature>
<evidence type="ECO:0000256" key="2">
    <source>
        <dbReference type="ARBA" id="ARBA00004679"/>
    </source>
</evidence>
<evidence type="ECO:0000256" key="3">
    <source>
        <dbReference type="ARBA" id="ARBA00022490"/>
    </source>
</evidence>
<dbReference type="GO" id="GO:0006002">
    <property type="term" value="P:fructose 6-phosphate metabolic process"/>
    <property type="evidence" value="ECO:0007669"/>
    <property type="project" value="InterPro"/>
</dbReference>
<dbReference type="GO" id="GO:0003872">
    <property type="term" value="F:6-phosphofructokinase activity"/>
    <property type="evidence" value="ECO:0007669"/>
    <property type="project" value="UniProtKB-UniRule"/>
</dbReference>
<comment type="cofactor">
    <cofactor evidence="1 9">
        <name>Mg(2+)</name>
        <dbReference type="ChEBI" id="CHEBI:18420"/>
    </cofactor>
</comment>
<dbReference type="GO" id="GO:0042802">
    <property type="term" value="F:identical protein binding"/>
    <property type="evidence" value="ECO:0007669"/>
    <property type="project" value="TreeGrafter"/>
</dbReference>
<keyword evidence="9" id="KW-0547">Nucleotide-binding</keyword>
<comment type="subunit">
    <text evidence="9">Homodimer or homotetramer.</text>
</comment>
<dbReference type="PROSITE" id="PS00433">
    <property type="entry name" value="PHOSPHOFRUCTOKINASE"/>
    <property type="match status" value="1"/>
</dbReference>
<keyword evidence="8 9" id="KW-0324">Glycolysis</keyword>
<evidence type="ECO:0000256" key="9">
    <source>
        <dbReference type="HAMAP-Rule" id="MF_01976"/>
    </source>
</evidence>
<feature type="binding site" evidence="9">
    <location>
        <begin position="117"/>
        <end position="120"/>
    </location>
    <ligand>
        <name>ATP</name>
        <dbReference type="ChEBI" id="CHEBI:30616"/>
    </ligand>
</feature>
<dbReference type="InterPro" id="IPR012003">
    <property type="entry name" value="ATP_PFK_prok-type"/>
</dbReference>
<dbReference type="PANTHER" id="PTHR13697">
    <property type="entry name" value="PHOSPHOFRUCTOKINASE"/>
    <property type="match status" value="1"/>
</dbReference>
<feature type="domain" description="Phosphofructokinase" evidence="10">
    <location>
        <begin position="14"/>
        <end position="319"/>
    </location>
</feature>
<feature type="binding site" evidence="9">
    <location>
        <position position="22"/>
    </location>
    <ligand>
        <name>ATP</name>
        <dbReference type="ChEBI" id="CHEBI:30616"/>
    </ligand>
</feature>
<comment type="catalytic activity">
    <reaction evidence="9">
        <text>beta-D-fructose 6-phosphate + ATP = beta-D-fructose 1,6-bisphosphate + ADP + H(+)</text>
        <dbReference type="Rhea" id="RHEA:16109"/>
        <dbReference type="ChEBI" id="CHEBI:15378"/>
        <dbReference type="ChEBI" id="CHEBI:30616"/>
        <dbReference type="ChEBI" id="CHEBI:32966"/>
        <dbReference type="ChEBI" id="CHEBI:57634"/>
        <dbReference type="ChEBI" id="CHEBI:456216"/>
        <dbReference type="EC" id="2.7.1.11"/>
    </reaction>
</comment>
<dbReference type="NCBIfam" id="NF002872">
    <property type="entry name" value="PRK03202.1"/>
    <property type="match status" value="1"/>
</dbReference>
<evidence type="ECO:0000256" key="5">
    <source>
        <dbReference type="ARBA" id="ARBA00022723"/>
    </source>
</evidence>
<dbReference type="InterPro" id="IPR012829">
    <property type="entry name" value="Phosphofructokinase_III"/>
</dbReference>
<comment type="similarity">
    <text evidence="9">Belongs to the phosphofructokinase type A (PFKA) family. Mixed-substrate PFK group III subfamily.</text>
</comment>
<dbReference type="HAMAP" id="MF_01976">
    <property type="entry name" value="Phosphofructokinase_III"/>
    <property type="match status" value="1"/>
</dbReference>
<dbReference type="AlphaFoldDB" id="A0A060NT69"/>
<keyword evidence="12" id="KW-1185">Reference proteome</keyword>
<comment type="subcellular location">
    <subcellularLocation>
        <location evidence="9">Cytoplasm</location>
    </subcellularLocation>
</comment>
<dbReference type="InterPro" id="IPR022953">
    <property type="entry name" value="ATP_PFK"/>
</dbReference>
<feature type="binding site" description="in other chain" evidence="9">
    <location>
        <begin position="140"/>
        <end position="142"/>
    </location>
    <ligand>
        <name>substrate</name>
        <note>ligand shared between dimeric partners</note>
    </ligand>
</feature>
<dbReference type="STRING" id="1458425.SRAA_2250"/>
<comment type="caution">
    <text evidence="9">Lacks conserved residue(s) required for the propagation of feature annotation.</text>
</comment>
<dbReference type="PIRSF" id="PIRSF000532">
    <property type="entry name" value="ATP_PFK_prok"/>
    <property type="match status" value="1"/>
</dbReference>
<feature type="binding site" evidence="9">
    <location>
        <position position="118"/>
    </location>
    <ligand>
        <name>Mg(2+)</name>
        <dbReference type="ChEBI" id="CHEBI:18420"/>
        <note>catalytic</note>
    </ligand>
</feature>
<evidence type="ECO:0000256" key="4">
    <source>
        <dbReference type="ARBA" id="ARBA00022679"/>
    </source>
</evidence>
<organism evidence="11 12">
    <name type="scientific">Serpentinimonas raichei</name>
    <dbReference type="NCBI Taxonomy" id="1458425"/>
    <lineage>
        <taxon>Bacteria</taxon>
        <taxon>Pseudomonadati</taxon>
        <taxon>Pseudomonadota</taxon>
        <taxon>Betaproteobacteria</taxon>
        <taxon>Burkholderiales</taxon>
        <taxon>Comamonadaceae</taxon>
        <taxon>Serpentinimonas</taxon>
    </lineage>
</organism>
<evidence type="ECO:0000313" key="12">
    <source>
        <dbReference type="Proteomes" id="UP000067461"/>
    </source>
</evidence>
<dbReference type="GO" id="GO:0046872">
    <property type="term" value="F:metal ion binding"/>
    <property type="evidence" value="ECO:0007669"/>
    <property type="project" value="UniProtKB-KW"/>
</dbReference>
<dbReference type="GO" id="GO:0070095">
    <property type="term" value="F:fructose-6-phosphate binding"/>
    <property type="evidence" value="ECO:0007669"/>
    <property type="project" value="TreeGrafter"/>
</dbReference>
<dbReference type="Gene3D" id="3.40.50.450">
    <property type="match status" value="1"/>
</dbReference>
<dbReference type="PANTHER" id="PTHR13697:SF52">
    <property type="entry name" value="ATP-DEPENDENT 6-PHOSPHOFRUCTOKINASE 3"/>
    <property type="match status" value="1"/>
</dbReference>
<feature type="binding site" description="in other chain" evidence="9">
    <location>
        <begin position="184"/>
        <end position="186"/>
    </location>
    <ligand>
        <name>substrate</name>
        <note>ligand shared between dimeric partners</note>
    </ligand>
</feature>
<dbReference type="InterPro" id="IPR015912">
    <property type="entry name" value="Phosphofructokinase_CS"/>
</dbReference>
<keyword evidence="5 9" id="KW-0479">Metal-binding</keyword>
<dbReference type="Pfam" id="PF00365">
    <property type="entry name" value="PFK"/>
    <property type="match status" value="1"/>
</dbReference>
<comment type="pathway">
    <text evidence="2 9">Carbohydrate degradation; glycolysis; D-glyceraldehyde 3-phosphate and glycerone phosphate from D-glucose: step 3/4.</text>
</comment>
<dbReference type="GO" id="GO:0061621">
    <property type="term" value="P:canonical glycolysis"/>
    <property type="evidence" value="ECO:0007669"/>
    <property type="project" value="TreeGrafter"/>
</dbReference>
<sequence>MSLLPMSAPTCPRRVGILTGGGDCPGLNAVIRAVTQSLLRQCGAEVIGIEDGFAGLLCEPPRARRLDWDAVSGILLLGGTILGSSNRANPLDSAQATALTLANVRRLGLDALVVIGGDGSMTIAHALAQQGLAIVGVPKTIDNDLYGCERSFGFDTAVATVTEALERIQTTAHSHRRVMIVETMGRWAGWIALEAGLAAAADAILLPELDYDLPALARHCQARLLRERYSVICIGEGAKALGGTATLQATTWPMTDPAAGAIAPLRLGGVAHRLNQALQPLLQAEVRATVLGHVQRGGSPTPFDRVLATLYGNQAAQLLLQGHFGRMVTLSGGQLGHIALAEVAQQQRTVPPGHPLLQAAQQIGVCLGQPD</sequence>
<dbReference type="PRINTS" id="PR00476">
    <property type="entry name" value="PHFRCTKINASE"/>
</dbReference>
<evidence type="ECO:0000256" key="8">
    <source>
        <dbReference type="ARBA" id="ARBA00023152"/>
    </source>
</evidence>
<feature type="binding site" evidence="9">
    <location>
        <position position="177"/>
    </location>
    <ligand>
        <name>substrate</name>
        <note>ligand shared between dimeric partners</note>
    </ligand>
</feature>
<evidence type="ECO:0000256" key="6">
    <source>
        <dbReference type="ARBA" id="ARBA00022777"/>
    </source>
</evidence>
<dbReference type="GO" id="GO:0005945">
    <property type="term" value="C:6-phosphofructokinase complex"/>
    <property type="evidence" value="ECO:0007669"/>
    <property type="project" value="TreeGrafter"/>
</dbReference>
<feature type="binding site" evidence="9">
    <location>
        <position position="287"/>
    </location>
    <ligand>
        <name>substrate</name>
        <note>ligand shared between dimeric partners</note>
    </ligand>
</feature>
<evidence type="ECO:0000313" key="11">
    <source>
        <dbReference type="EMBL" id="BAO82104.1"/>
    </source>
</evidence>
<dbReference type="GO" id="GO:0030388">
    <property type="term" value="P:fructose 1,6-bisphosphate metabolic process"/>
    <property type="evidence" value="ECO:0007669"/>
    <property type="project" value="TreeGrafter"/>
</dbReference>
<keyword evidence="9" id="KW-0067">ATP-binding</keyword>
<keyword evidence="7 9" id="KW-0460">Magnesium</keyword>
<proteinExistence type="inferred from homology"/>
<evidence type="ECO:0000256" key="1">
    <source>
        <dbReference type="ARBA" id="ARBA00001946"/>
    </source>
</evidence>
<dbReference type="HOGENOM" id="CLU_020655_0_0_4"/>
<dbReference type="InterPro" id="IPR035966">
    <property type="entry name" value="PKF_sf"/>
</dbReference>
<keyword evidence="3 9" id="KW-0963">Cytoplasm</keyword>
<dbReference type="InterPro" id="IPR000023">
    <property type="entry name" value="Phosphofructokinase_dom"/>
</dbReference>
<reference evidence="11 12" key="1">
    <citation type="journal article" date="2014" name="Nat. Commun.">
        <title>Physiological and genomic features of highly alkaliphilic hydrogen-utilizing Betaproteobacteria from a continental serpentinizing site.</title>
        <authorList>
            <person name="Suzuki S."/>
            <person name="Kuenen J.G."/>
            <person name="Schipper K."/>
            <person name="van der Velde S."/>
            <person name="Ishii S."/>
            <person name="Wu A."/>
            <person name="Sorokin D.Y."/>
            <person name="Tenney A."/>
            <person name="Meng X.Y."/>
            <person name="Morrill P.L."/>
            <person name="Kamagata Y."/>
            <person name="Muyzer G."/>
            <person name="Nealson K.H."/>
        </authorList>
    </citation>
    <scope>NUCLEOTIDE SEQUENCE [LARGE SCALE GENOMIC DNA]</scope>
    <source>
        <strain evidence="11 12">A1</strain>
    </source>
</reference>
<dbReference type="GO" id="GO:0016208">
    <property type="term" value="F:AMP binding"/>
    <property type="evidence" value="ECO:0007669"/>
    <property type="project" value="TreeGrafter"/>
</dbReference>
<dbReference type="EMBL" id="AP014568">
    <property type="protein sequence ID" value="BAO82104.1"/>
    <property type="molecule type" value="Genomic_DNA"/>
</dbReference>
<feature type="site" description="Important for substrate specificity; cannot use PPi as phosphoryl donor" evidence="9">
    <location>
        <position position="119"/>
    </location>
</feature>
<dbReference type="UniPathway" id="UPA00109">
    <property type="reaction ID" value="UER00182"/>
</dbReference>
<feature type="binding site" evidence="9">
    <location>
        <begin position="87"/>
        <end position="88"/>
    </location>
    <ligand>
        <name>ATP</name>
        <dbReference type="ChEBI" id="CHEBI:30616"/>
    </ligand>
</feature>
<accession>A0A060NT69</accession>